<sequence length="273" mass="31258">MLRLGQGREAEVYAWGESFVLKLFWPEFSREDVELEADLATKVWAAGAPAPKVEDLLEVEGRWGIVYERIFGVSLIEYVWQNPDQLFDTAALLGLLHRRLHQISSPRHTGGWLPSQRERFLQRIRASKLDEALRRDLLAYMGGLPEGSALCHGDFHPDNVLVSGQVPLSSENAWIIDWPNAVQGNPLADVARTGLLLLYSALPPNLPARRELLARRKQFYQVYLEHYFGSAPKADWEELEAWMPVVAAVRLREGIEEEEPTLMRLIRRGLRRR</sequence>
<evidence type="ECO:0000313" key="3">
    <source>
        <dbReference type="Proteomes" id="UP000001916"/>
    </source>
</evidence>
<dbReference type="STRING" id="526227.Mesil_2116"/>
<dbReference type="Proteomes" id="UP000001916">
    <property type="component" value="Chromosome"/>
</dbReference>
<dbReference type="InterPro" id="IPR002575">
    <property type="entry name" value="Aminoglycoside_PTrfase"/>
</dbReference>
<gene>
    <name evidence="2" type="ordered locus">Mesil_2116</name>
</gene>
<dbReference type="RefSeq" id="WP_013158537.1">
    <property type="nucleotide sequence ID" value="NC_014212.1"/>
</dbReference>
<keyword evidence="3" id="KW-1185">Reference proteome</keyword>
<dbReference type="HOGENOM" id="CLU_083624_1_0_0"/>
<dbReference type="SUPFAM" id="SSF56112">
    <property type="entry name" value="Protein kinase-like (PK-like)"/>
    <property type="match status" value="1"/>
</dbReference>
<dbReference type="Gene3D" id="3.90.1200.10">
    <property type="match status" value="1"/>
</dbReference>
<proteinExistence type="predicted"/>
<protein>
    <submittedName>
        <fullName evidence="2">Aminoglycoside phosphotransferase</fullName>
    </submittedName>
</protein>
<evidence type="ECO:0000313" key="2">
    <source>
        <dbReference type="EMBL" id="ADH63987.1"/>
    </source>
</evidence>
<reference evidence="2 3" key="1">
    <citation type="journal article" date="2010" name="Stand. Genomic Sci.">
        <title>Complete genome sequence of Meiothermus silvanus type strain (VI-R2).</title>
        <authorList>
            <person name="Sikorski J."/>
            <person name="Tindall B.J."/>
            <person name="Lowry S."/>
            <person name="Lucas S."/>
            <person name="Nolan M."/>
            <person name="Copeland A."/>
            <person name="Glavina Del Rio T."/>
            <person name="Tice H."/>
            <person name="Cheng J.F."/>
            <person name="Han C."/>
            <person name="Pitluck S."/>
            <person name="Liolios K."/>
            <person name="Ivanova N."/>
            <person name="Mavromatis K."/>
            <person name="Mikhailova N."/>
            <person name="Pati A."/>
            <person name="Goodwin L."/>
            <person name="Chen A."/>
            <person name="Palaniappan K."/>
            <person name="Land M."/>
            <person name="Hauser L."/>
            <person name="Chang Y.J."/>
            <person name="Jeffries C.D."/>
            <person name="Rohde M."/>
            <person name="Goker M."/>
            <person name="Woyke T."/>
            <person name="Bristow J."/>
            <person name="Eisen J.A."/>
            <person name="Markowitz V."/>
            <person name="Hugenholtz P."/>
            <person name="Kyrpides N.C."/>
            <person name="Klenk H.P."/>
            <person name="Lapidus A."/>
        </authorList>
    </citation>
    <scope>NUCLEOTIDE SEQUENCE [LARGE SCALE GENOMIC DNA]</scope>
    <source>
        <strain evidence="3">ATCC 700542 / DSM 9946 / VI-R2</strain>
    </source>
</reference>
<feature type="domain" description="Aminoglycoside phosphotransferase" evidence="1">
    <location>
        <begin position="3"/>
        <end position="206"/>
    </location>
</feature>
<evidence type="ECO:0000259" key="1">
    <source>
        <dbReference type="Pfam" id="PF01636"/>
    </source>
</evidence>
<dbReference type="KEGG" id="msv:Mesil_2116"/>
<dbReference type="eggNOG" id="COG2334">
    <property type="taxonomic scope" value="Bacteria"/>
</dbReference>
<dbReference type="Pfam" id="PF01636">
    <property type="entry name" value="APH"/>
    <property type="match status" value="1"/>
</dbReference>
<dbReference type="AlphaFoldDB" id="D7BHP7"/>
<accession>D7BHP7</accession>
<organism evidence="2 3">
    <name type="scientific">Allomeiothermus silvanus (strain ATCC 700542 / DSM 9946 / NBRC 106475 / NCIMB 13440 / VI-R2)</name>
    <name type="common">Thermus silvanus</name>
    <dbReference type="NCBI Taxonomy" id="526227"/>
    <lineage>
        <taxon>Bacteria</taxon>
        <taxon>Thermotogati</taxon>
        <taxon>Deinococcota</taxon>
        <taxon>Deinococci</taxon>
        <taxon>Thermales</taxon>
        <taxon>Thermaceae</taxon>
        <taxon>Allomeiothermus</taxon>
    </lineage>
</organism>
<dbReference type="OrthoDB" id="9800774at2"/>
<name>D7BHP7_ALLS1</name>
<dbReference type="EMBL" id="CP002042">
    <property type="protein sequence ID" value="ADH63987.1"/>
    <property type="molecule type" value="Genomic_DNA"/>
</dbReference>
<dbReference type="InterPro" id="IPR011009">
    <property type="entry name" value="Kinase-like_dom_sf"/>
</dbReference>